<sequence length="316" mass="33662">MKALWLCILLCVCAGAVFVGSTDITHFRSDEVQRHILLNMRMPRVVFAAITGAMLGLSGSIYQLVLRNPLADSFTTGAASSAALGAVAAIALGLPAHLASPVALFTGLGGLMLVYGVSYRRSGISPVTMILAGVVLNIVASSVIGFVKFFFEESLTSIVFWLMGGFYMITWTKTAFAAAVFCLCAGYFLLRAKPLNILALDEMSAETSGVNVRSERMRAFVFSTALVAVSVSFTGLIGFVGLIVPHIARSFYGSDVRQGIFYSSVFGALLMITADAVARSVIPNGAELPVGIVTAVLGGVFFLYILRGRQAEMWHD</sequence>
<keyword evidence="3" id="KW-0813">Transport</keyword>
<comment type="subcellular location">
    <subcellularLocation>
        <location evidence="1">Cell membrane</location>
        <topology evidence="1">Multi-pass membrane protein</topology>
    </subcellularLocation>
</comment>
<dbReference type="InterPro" id="IPR000522">
    <property type="entry name" value="ABC_transptr_permease_BtuC"/>
</dbReference>
<feature type="transmembrane region" description="Helical" evidence="8">
    <location>
        <begin position="260"/>
        <end position="278"/>
    </location>
</feature>
<keyword evidence="7 8" id="KW-0472">Membrane</keyword>
<evidence type="ECO:0000256" key="1">
    <source>
        <dbReference type="ARBA" id="ARBA00004651"/>
    </source>
</evidence>
<keyword evidence="5 8" id="KW-0812">Transmembrane</keyword>
<dbReference type="OrthoDB" id="9811721at2"/>
<dbReference type="GO" id="GO:0022857">
    <property type="term" value="F:transmembrane transporter activity"/>
    <property type="evidence" value="ECO:0007669"/>
    <property type="project" value="InterPro"/>
</dbReference>
<dbReference type="SUPFAM" id="SSF81345">
    <property type="entry name" value="ABC transporter involved in vitamin B12 uptake, BtuC"/>
    <property type="match status" value="1"/>
</dbReference>
<feature type="transmembrane region" description="Helical" evidence="8">
    <location>
        <begin position="98"/>
        <end position="117"/>
    </location>
</feature>
<accession>A0A410JZC9</accession>
<comment type="similarity">
    <text evidence="2">Belongs to the binding-protein-dependent transport system permease family. FecCD subfamily.</text>
</comment>
<dbReference type="GO" id="GO:0005886">
    <property type="term" value="C:plasma membrane"/>
    <property type="evidence" value="ECO:0007669"/>
    <property type="project" value="UniProtKB-SubCell"/>
</dbReference>
<organism evidence="9 10">
    <name type="scientific">Geovibrio thiophilus</name>
    <dbReference type="NCBI Taxonomy" id="139438"/>
    <lineage>
        <taxon>Bacteria</taxon>
        <taxon>Pseudomonadati</taxon>
        <taxon>Deferribacterota</taxon>
        <taxon>Deferribacteres</taxon>
        <taxon>Deferribacterales</taxon>
        <taxon>Geovibrionaceae</taxon>
        <taxon>Geovibrio</taxon>
    </lineage>
</organism>
<evidence type="ECO:0000313" key="10">
    <source>
        <dbReference type="Proteomes" id="UP000287502"/>
    </source>
</evidence>
<dbReference type="CDD" id="cd06550">
    <property type="entry name" value="TM_ABC_iron-siderophores_like"/>
    <property type="match status" value="1"/>
</dbReference>
<evidence type="ECO:0000256" key="8">
    <source>
        <dbReference type="SAM" id="Phobius"/>
    </source>
</evidence>
<feature type="transmembrane region" description="Helical" evidence="8">
    <location>
        <begin position="129"/>
        <end position="151"/>
    </location>
</feature>
<feature type="transmembrane region" description="Helical" evidence="8">
    <location>
        <begin position="73"/>
        <end position="92"/>
    </location>
</feature>
<evidence type="ECO:0000256" key="6">
    <source>
        <dbReference type="ARBA" id="ARBA00022989"/>
    </source>
</evidence>
<evidence type="ECO:0000256" key="7">
    <source>
        <dbReference type="ARBA" id="ARBA00023136"/>
    </source>
</evidence>
<keyword evidence="6 8" id="KW-1133">Transmembrane helix</keyword>
<dbReference type="KEGG" id="gtl:EP073_08485"/>
<evidence type="ECO:0000313" key="9">
    <source>
        <dbReference type="EMBL" id="QAR33435.1"/>
    </source>
</evidence>
<name>A0A410JZC9_9BACT</name>
<dbReference type="PANTHER" id="PTHR30472:SF25">
    <property type="entry name" value="ABC TRANSPORTER PERMEASE PROTEIN MJ0876-RELATED"/>
    <property type="match status" value="1"/>
</dbReference>
<evidence type="ECO:0000256" key="4">
    <source>
        <dbReference type="ARBA" id="ARBA00022475"/>
    </source>
</evidence>
<dbReference type="InterPro" id="IPR037294">
    <property type="entry name" value="ABC_BtuC-like"/>
</dbReference>
<keyword evidence="10" id="KW-1185">Reference proteome</keyword>
<dbReference type="Proteomes" id="UP000287502">
    <property type="component" value="Chromosome"/>
</dbReference>
<dbReference type="Gene3D" id="1.10.3470.10">
    <property type="entry name" value="ABC transporter involved in vitamin B12 uptake, BtuC"/>
    <property type="match status" value="1"/>
</dbReference>
<dbReference type="Pfam" id="PF01032">
    <property type="entry name" value="FecCD"/>
    <property type="match status" value="1"/>
</dbReference>
<feature type="transmembrane region" description="Helical" evidence="8">
    <location>
        <begin position="45"/>
        <end position="66"/>
    </location>
</feature>
<dbReference type="AlphaFoldDB" id="A0A410JZC9"/>
<evidence type="ECO:0000256" key="3">
    <source>
        <dbReference type="ARBA" id="ARBA00022448"/>
    </source>
</evidence>
<protein>
    <submittedName>
        <fullName evidence="9">Iron ABC transporter permease</fullName>
    </submittedName>
</protein>
<gene>
    <name evidence="9" type="ORF">EP073_08485</name>
</gene>
<keyword evidence="4" id="KW-1003">Cell membrane</keyword>
<evidence type="ECO:0000256" key="5">
    <source>
        <dbReference type="ARBA" id="ARBA00022692"/>
    </source>
</evidence>
<feature type="transmembrane region" description="Helical" evidence="8">
    <location>
        <begin position="171"/>
        <end position="190"/>
    </location>
</feature>
<feature type="transmembrane region" description="Helical" evidence="8">
    <location>
        <begin position="220"/>
        <end position="248"/>
    </location>
</feature>
<dbReference type="PANTHER" id="PTHR30472">
    <property type="entry name" value="FERRIC ENTEROBACTIN TRANSPORT SYSTEM PERMEASE PROTEIN"/>
    <property type="match status" value="1"/>
</dbReference>
<reference evidence="9 10" key="1">
    <citation type="submission" date="2019-01" db="EMBL/GenBank/DDBJ databases">
        <title>Geovibrio thiophilus DSM 11263, complete genome.</title>
        <authorList>
            <person name="Spring S."/>
            <person name="Bunk B."/>
            <person name="Sproer C."/>
        </authorList>
    </citation>
    <scope>NUCLEOTIDE SEQUENCE [LARGE SCALE GENOMIC DNA]</scope>
    <source>
        <strain evidence="9 10">DSM 11263</strain>
    </source>
</reference>
<feature type="transmembrane region" description="Helical" evidence="8">
    <location>
        <begin position="285"/>
        <end position="306"/>
    </location>
</feature>
<proteinExistence type="inferred from homology"/>
<dbReference type="EMBL" id="CP035108">
    <property type="protein sequence ID" value="QAR33435.1"/>
    <property type="molecule type" value="Genomic_DNA"/>
</dbReference>
<evidence type="ECO:0000256" key="2">
    <source>
        <dbReference type="ARBA" id="ARBA00007935"/>
    </source>
</evidence>
<dbReference type="RefSeq" id="WP_128466721.1">
    <property type="nucleotide sequence ID" value="NZ_CP035108.1"/>
</dbReference>